<keyword evidence="2" id="KW-0472">Membrane</keyword>
<keyword evidence="2" id="KW-0812">Transmembrane</keyword>
<gene>
    <name evidence="3" type="primary">WBGene00093613</name>
</gene>
<protein>
    <submittedName>
        <fullName evidence="3">Uncharacterized protein</fullName>
    </submittedName>
</protein>
<feature type="region of interest" description="Disordered" evidence="1">
    <location>
        <begin position="81"/>
        <end position="145"/>
    </location>
</feature>
<sequence length="258" mass="27594">LEMTKSRPPIQRQRPCELRIDIESCPSSPSCSIDLPDGCSAGEPSTIDPNSLSPLVRPPFTNFQKSRQFCIATPCSTLPPQRVPTHQDGAAAAAAAGAPAAPPVPAAPDPDPEPAIREPDADASPPRGGDRSGLPPRRFSSCEKRESDAADAVGAQLEEDLECSFIPLSMLRHAPFSFSSSSATAVPTAQTLGSSSHLPDWRPGRVQLIANRSASQDRRDRGRREREECKKMALACYAVVCCVGAYALFSYVAFFMNG</sequence>
<feature type="transmembrane region" description="Helical" evidence="2">
    <location>
        <begin position="232"/>
        <end position="256"/>
    </location>
</feature>
<keyword evidence="4" id="KW-1185">Reference proteome</keyword>
<feature type="region of interest" description="Disordered" evidence="1">
    <location>
        <begin position="35"/>
        <end position="58"/>
    </location>
</feature>
<feature type="compositionally biased region" description="Low complexity" evidence="1">
    <location>
        <begin position="88"/>
        <end position="99"/>
    </location>
</feature>
<name>A0A2A6CHM4_PRIPA</name>
<dbReference type="AlphaFoldDB" id="A0A2A6CHM4"/>
<proteinExistence type="predicted"/>
<evidence type="ECO:0000256" key="1">
    <source>
        <dbReference type="SAM" id="MobiDB-lite"/>
    </source>
</evidence>
<organism evidence="3 4">
    <name type="scientific">Pristionchus pacificus</name>
    <name type="common">Parasitic nematode worm</name>
    <dbReference type="NCBI Taxonomy" id="54126"/>
    <lineage>
        <taxon>Eukaryota</taxon>
        <taxon>Metazoa</taxon>
        <taxon>Ecdysozoa</taxon>
        <taxon>Nematoda</taxon>
        <taxon>Chromadorea</taxon>
        <taxon>Rhabditida</taxon>
        <taxon>Rhabditina</taxon>
        <taxon>Diplogasteromorpha</taxon>
        <taxon>Diplogasteroidea</taxon>
        <taxon>Neodiplogasteridae</taxon>
        <taxon>Pristionchus</taxon>
    </lineage>
</organism>
<evidence type="ECO:0000313" key="4">
    <source>
        <dbReference type="Proteomes" id="UP000005239"/>
    </source>
</evidence>
<evidence type="ECO:0000313" key="3">
    <source>
        <dbReference type="EnsemblMetazoa" id="PPA04059.1"/>
    </source>
</evidence>
<reference evidence="3" key="2">
    <citation type="submission" date="2022-06" db="UniProtKB">
        <authorList>
            <consortium name="EnsemblMetazoa"/>
        </authorList>
    </citation>
    <scope>IDENTIFICATION</scope>
    <source>
        <strain evidence="3">PS312</strain>
    </source>
</reference>
<accession>A0A2A6CHM4</accession>
<accession>A0A8R1Y8W9</accession>
<evidence type="ECO:0000256" key="2">
    <source>
        <dbReference type="SAM" id="Phobius"/>
    </source>
</evidence>
<dbReference type="EnsemblMetazoa" id="PPA04059.1">
    <property type="protein sequence ID" value="PPA04059.1"/>
    <property type="gene ID" value="WBGene00093613"/>
</dbReference>
<reference evidence="4" key="1">
    <citation type="journal article" date="2008" name="Nat. Genet.">
        <title>The Pristionchus pacificus genome provides a unique perspective on nematode lifestyle and parasitism.</title>
        <authorList>
            <person name="Dieterich C."/>
            <person name="Clifton S.W."/>
            <person name="Schuster L.N."/>
            <person name="Chinwalla A."/>
            <person name="Delehaunty K."/>
            <person name="Dinkelacker I."/>
            <person name="Fulton L."/>
            <person name="Fulton R."/>
            <person name="Godfrey J."/>
            <person name="Minx P."/>
            <person name="Mitreva M."/>
            <person name="Roeseler W."/>
            <person name="Tian H."/>
            <person name="Witte H."/>
            <person name="Yang S.P."/>
            <person name="Wilson R.K."/>
            <person name="Sommer R.J."/>
        </authorList>
    </citation>
    <scope>NUCLEOTIDE SEQUENCE [LARGE SCALE GENOMIC DNA]</scope>
    <source>
        <strain evidence="4">PS312</strain>
    </source>
</reference>
<feature type="compositionally biased region" description="Pro residues" evidence="1">
    <location>
        <begin position="100"/>
        <end position="109"/>
    </location>
</feature>
<keyword evidence="2" id="KW-1133">Transmembrane helix</keyword>
<dbReference type="Proteomes" id="UP000005239">
    <property type="component" value="Unassembled WGS sequence"/>
</dbReference>